<keyword evidence="1" id="KW-0732">Signal</keyword>
<dbReference type="AlphaFoldDB" id="A0A1H7DZ61"/>
<organism evidence="2 3">
    <name type="scientific">Paraburkholderia diazotrophica</name>
    <dbReference type="NCBI Taxonomy" id="667676"/>
    <lineage>
        <taxon>Bacteria</taxon>
        <taxon>Pseudomonadati</taxon>
        <taxon>Pseudomonadota</taxon>
        <taxon>Betaproteobacteria</taxon>
        <taxon>Burkholderiales</taxon>
        <taxon>Burkholderiaceae</taxon>
        <taxon>Paraburkholderia</taxon>
    </lineage>
</organism>
<feature type="signal peptide" evidence="1">
    <location>
        <begin position="1"/>
        <end position="21"/>
    </location>
</feature>
<name>A0A1H7DZ61_9BURK</name>
<evidence type="ECO:0000313" key="2">
    <source>
        <dbReference type="EMBL" id="SEK04962.1"/>
    </source>
</evidence>
<dbReference type="OrthoDB" id="9114274at2"/>
<sequence>MKTRTLLIACCTVAAALSAGCASVYKNTSACEQMMRQSARELSADDTLKIVHAGTGIRGSRVVVEGTLEHPQTASEAAAAKPRNTNINEAGLLAPVAAAIEKTKPRKTVVPAAVECTYDTNGLSAFRWLAPARLAKTGAPAGAGEQTGE</sequence>
<reference evidence="3" key="1">
    <citation type="submission" date="2016-10" db="EMBL/GenBank/DDBJ databases">
        <authorList>
            <person name="Varghese N."/>
            <person name="Submissions S."/>
        </authorList>
    </citation>
    <scope>NUCLEOTIDE SEQUENCE [LARGE SCALE GENOMIC DNA]</scope>
    <source>
        <strain evidence="3">LMG 26031</strain>
    </source>
</reference>
<evidence type="ECO:0008006" key="4">
    <source>
        <dbReference type="Google" id="ProtNLM"/>
    </source>
</evidence>
<dbReference type="STRING" id="667676.SAMN05192539_103444"/>
<evidence type="ECO:0000256" key="1">
    <source>
        <dbReference type="SAM" id="SignalP"/>
    </source>
</evidence>
<proteinExistence type="predicted"/>
<dbReference type="EMBL" id="FNYE01000034">
    <property type="protein sequence ID" value="SEK04962.1"/>
    <property type="molecule type" value="Genomic_DNA"/>
</dbReference>
<protein>
    <recommendedName>
        <fullName evidence="4">Lipoprotein</fullName>
    </recommendedName>
</protein>
<feature type="chain" id="PRO_5011703034" description="Lipoprotein" evidence="1">
    <location>
        <begin position="22"/>
        <end position="149"/>
    </location>
</feature>
<gene>
    <name evidence="2" type="ORF">SAMN05192539_103444</name>
</gene>
<accession>A0A1H7DZ61</accession>
<dbReference type="RefSeq" id="WP_090872069.1">
    <property type="nucleotide sequence ID" value="NZ_FNYE01000034.1"/>
</dbReference>
<evidence type="ECO:0000313" key="3">
    <source>
        <dbReference type="Proteomes" id="UP000198866"/>
    </source>
</evidence>
<dbReference type="Proteomes" id="UP000198866">
    <property type="component" value="Unassembled WGS sequence"/>
</dbReference>
<dbReference type="PROSITE" id="PS51257">
    <property type="entry name" value="PROKAR_LIPOPROTEIN"/>
    <property type="match status" value="1"/>
</dbReference>
<keyword evidence="3" id="KW-1185">Reference proteome</keyword>